<gene>
    <name evidence="2" type="ORF">CLV58_109195</name>
</gene>
<organism evidence="2 3">
    <name type="scientific">Spirosoma oryzae</name>
    <dbReference type="NCBI Taxonomy" id="1469603"/>
    <lineage>
        <taxon>Bacteria</taxon>
        <taxon>Pseudomonadati</taxon>
        <taxon>Bacteroidota</taxon>
        <taxon>Cytophagia</taxon>
        <taxon>Cytophagales</taxon>
        <taxon>Cytophagaceae</taxon>
        <taxon>Spirosoma</taxon>
    </lineage>
</organism>
<feature type="region of interest" description="Disordered" evidence="1">
    <location>
        <begin position="3330"/>
        <end position="3356"/>
    </location>
</feature>
<dbReference type="RefSeq" id="WP_106138199.1">
    <property type="nucleotide sequence ID" value="NZ_PVTE01000009.1"/>
</dbReference>
<dbReference type="Proteomes" id="UP000238375">
    <property type="component" value="Unassembled WGS sequence"/>
</dbReference>
<dbReference type="OrthoDB" id="9803432at2"/>
<proteinExistence type="predicted"/>
<feature type="region of interest" description="Disordered" evidence="1">
    <location>
        <begin position="898"/>
        <end position="918"/>
    </location>
</feature>
<comment type="caution">
    <text evidence="2">The sequence shown here is derived from an EMBL/GenBank/DDBJ whole genome shotgun (WGS) entry which is preliminary data.</text>
</comment>
<dbReference type="InterPro" id="IPR027417">
    <property type="entry name" value="P-loop_NTPase"/>
</dbReference>
<accession>A0A2T0SYI0</accession>
<name>A0A2T0SYI0_9BACT</name>
<protein>
    <submittedName>
        <fullName evidence="2">AAA domain-containing protein</fullName>
    </submittedName>
</protein>
<sequence>MPYQPLCLNPQDPTVKQFINQYGMRETYRIYTQHQYWLPDFTAYQNRTQADVLPTQGAMDYLQSMVSLDQFNTDNLANIGVELPQGTEAAFWRDTFYFGDSISRGALSEEAFHAVFQRVIPGTEQQDLLDTGKQLLQADLKVLGHTSLNGYYQTMLQSAPQTYENLSKEAGLNRLYEEKLATEFVRWNTYGKQAAWEADWTKRLAPYLGAKSASRISGLISRLFTRLKAVMGLYDKNRLKADLFFSRLRSGVYQTAKVTEAGNLNTVPTTRLIRLGNGQTVSVRESTQLLRNLGALVLQLGDHDLFSYLSEPERIEKALELMSSQYGRTPGGKQVSLVLKPTYFDKVSKQKEVNPEYQLIKADLEAYLGELRSVSTLLDESEEDEIGGGINEFAGYDKEANEIGGFAGLSTWVKQFIARTGIPRLDSNGLPQVHTVDTGNGVIELPILDVVDPQQVYTGLARSLSNTTGVNDRLEKLLVLTQFDGNPATRAVTDQLLRDMAPVRYQATPALQAIQERFTLTDGIRTPQQLDRALQIADARLTARDRSAITQQAFTRLQETSPRVLREELLAAIRTDTLDSYLSSAGKNVLIRILKGFDLWKRDMLNMRVDPSNGLSVISEANVERASKQLLARWESNWNRRTTETPDQLPTGPDVVNSRVTLETKDFPLVQLEALALPEQTAYIESVFDREVDKQLRFLNRFGIQVPSAYLYYRLQWFAEQRYPALPGINQTRSARLKDLYPIPDSLLLTPDDLGLLDKYVQNPAVSPYQATGSKGLEAGMRTRLQKLAEGAARFDESAVDSSYQNAEGKTIYSYQQKTYSLEFFNWFGQTGLTKLEDLYRTGNRTRLRDDPSGNPVYLQLDSWALQKNRLLKAILTDPAVRAQQGKLTAFTVDGTTQTQLEGTPDNARSRPDAQAGEGVTYGGMSPREFDQFNLNSLVSRSTTVGSLTISPVFLGNRETSKTGEYMNLPLLTGLIENDQLTDKGANLLLDEIQKEYERIQQTYKEINPDENGKPRYSAELEKAQNYHTGKSLKPVVVKDPTRLSVTVHVPSAGKDFRGLQFTDGLRGLLPGNWQTLPQPGDTEAGNLILSALAGYDFPRQKLLAPIKQQIRANLDEHLDRFAQEGLWKADLSGPTTLLNLRLSKARVENKLVSDLLNNIAMGQLAYGDAALLYKNDGVDVFKRLKGLNAAIINFKIPFSSPAQGIDEPATYLKALTIGEPTAVSDVSGGSIDLADAQGYQSVQARRKHLYGAGRLDSLQVEVLDAIQEGKPVRGKLLARLRESGIMYNSEKTVGADGQQYKKLSETILSKELTADPYPITKEQFDQWASLDSYNRTRLNPGSPEVSSYIDDKSGQRVYRQWVPKPGRRSLNELRLKMDGFERVGDNWQFRGYEHRIDLVTPLSASKTLNVNVHETRTDAGQPDWGQVDDRSIHQLDFSFYGLQTENPSGKTKIVDPTQMLEIIANELGDDARVWFEQEFIGKNQIETLWQSYLQQRDSTNYQLAEKVFQDESGNLTLHRFRQQAFEAVIRSGKDKQTVDLFDPQHNLNLNLPLTRDQFISQFFSHFSKGVLSHKRAGDSLAHVSSFGHQVIKKLRRVKLDDGSTNITWDVIRDGSREYQLALGQGLSGSLAPFRYKHEFDGKRRIEPTGYTDSKGNTNSSWFSQATTLLGDQDSVYVLDSLRHLKPRLEETAPGSNVYRQTGYFSEALMPVHDDQIRELTPDLRYSFGVRIPSQDKHSAMNVEWVDTLPVFMGSSVILPKEVVELSGSDFDIDKLYLTRFDGYWKKDRNNRNQFVAYGSEQTDEARWESYVHYLLDHYPAIKRELRQKLQDPTYQDLAVVVRALQADQSEQLLDDEQLSDWTAASLQLYFAGDLAGLKAGLDSQYQQALSEVLSQFGLPASQNTYTSLPRAEQEALHVGIIQNRMLSLQQGLLANDTTINDSNPTGGQYNQPAALDKLNELKGETQDGTRLFGESVAPISTHWQLTHSRVHQKNGVGKALIGIGVNTNLFLINAVRLGFQVHPDYLPKLDDNRSHDGIYRAQTVGKNGEAVRSFDINSTIITADTDEAKEALNAYYQLNSDTQAVVLHLTGIGYSLLDGLTLVNQPVIQRYVALTEQARRVKRGIGVISKEEEGLRFASKDKLVRQALGLSDTDKLDLSGSYTVEALRNQLAGYRKTGTYQRSSIDGQLLTDFQNLVELNEYASNFVRFIKLKKGFGRELPAFDQLVKAGERLGFGAVEPEAAPIDIKAKLEAKPRLAAQYLNLINQIVPRSQALQQQVILRRHPLFTGLQQQVSNQLNMVSAADQEILARAVETFLLTKLYQQQGFQLDPASVYQDGGDERITRQLQAFQRDYAFVRKDENGLILEKSIFADNPIFELLQPVTGTDGTSTLRLGGALKLSPSQQENLLDAFQDLYTRPNQPVIDGQTVGQLMATRLVNYHLVKEGFQFTVNSISRLFPPAVFAQLSQQLDQIQANPDVSGNTVNQWSADLLTSLGRDVNYQTYVKPLRRPTGKNSLASLVKQSGFWQYQTADEQVSKQALTTDLVLDSTRIPADKSQELYPSMGLGYSPKTGSVDFPRFIRVEEWMNGGTGEYGEELPSYKQAKTYELVSVIGTDGKVIPLSQIEASPEVSGSKARYVEVIPSGAKGISGATGLPAHYSPAAKTKRDALSSQVKPGSATANYYGLAGNPMLPALVTGVSQSPITIVEKPVVTNKELVISVLPETTEKGKRAETTTKFGVEKPLSYEQLGTEQKQFVDKLQSFVLTDSFNPRDAESVLVLEGSAGTGKTTSVKVALQQLLESGRVYPEQIMLSAPTHTALKTLFRSVRGVRHRNRNPMNTARFYKNNVKTVQSLLGAVRRVNQNGELQFSISKTTKEKLLDIRLLIIDEASMISNVREKGATVSMLEGLQGLQDELPNLKILYIGDPNQIPPVNGKESVVFSLYRNNLHRLTQVFRQSMQNPVIRTLTRIREKIDQPTDPLDYKSAIHNGEGIVYTGSSAAFMEQVRDQFTSDGYAANKDFTKVISYTNQAVQRFNQLVRRYRFGDLPKFLEIGDVVMGYANTDIINGQEYEVRSITENHPIQLDELLNSSTATGQRQLQLLTDEFPRQVQQLRANPPIGYKVELEEVNSIKAEFDESPRQTSYLLDVKNESDIDYIREHLNLVGAVRTKINATWSEYNRTKNRSLFGLIQELEGVRQSLEMINFNQPIIQYQNQFYPQKQLVLILQTAGQSPDQIEQILSRGNIVDKTYDYGYAITAHKAQGKTYVNTLINLEDIDGNNDRRRLANPKEVNRIRYVALSRATGIDYVLTPKAESVSQPITVKPSLFDIGTPGESLDEQTDTDLRLDQPCAKPTA</sequence>
<evidence type="ECO:0000313" key="2">
    <source>
        <dbReference type="EMBL" id="PRY38468.1"/>
    </source>
</evidence>
<reference evidence="2 3" key="1">
    <citation type="submission" date="2018-03" db="EMBL/GenBank/DDBJ databases">
        <title>Genomic Encyclopedia of Archaeal and Bacterial Type Strains, Phase II (KMG-II): from individual species to whole genera.</title>
        <authorList>
            <person name="Goeker M."/>
        </authorList>
    </citation>
    <scope>NUCLEOTIDE SEQUENCE [LARGE SCALE GENOMIC DNA]</scope>
    <source>
        <strain evidence="2 3">DSM 28354</strain>
    </source>
</reference>
<keyword evidence="3" id="KW-1185">Reference proteome</keyword>
<dbReference type="Pfam" id="PF13245">
    <property type="entry name" value="AAA_19"/>
    <property type="match status" value="1"/>
</dbReference>
<dbReference type="CDD" id="cd18809">
    <property type="entry name" value="SF1_C_RecD"/>
    <property type="match status" value="1"/>
</dbReference>
<dbReference type="EMBL" id="PVTE01000009">
    <property type="protein sequence ID" value="PRY38468.1"/>
    <property type="molecule type" value="Genomic_DNA"/>
</dbReference>
<dbReference type="Gene3D" id="3.40.50.300">
    <property type="entry name" value="P-loop containing nucleotide triphosphate hydrolases"/>
    <property type="match status" value="2"/>
</dbReference>
<evidence type="ECO:0000313" key="3">
    <source>
        <dbReference type="Proteomes" id="UP000238375"/>
    </source>
</evidence>
<evidence type="ECO:0000256" key="1">
    <source>
        <dbReference type="SAM" id="MobiDB-lite"/>
    </source>
</evidence>
<dbReference type="SUPFAM" id="SSF52540">
    <property type="entry name" value="P-loop containing nucleoside triphosphate hydrolases"/>
    <property type="match status" value="1"/>
</dbReference>